<dbReference type="RefSeq" id="XP_013406129.1">
    <property type="nucleotide sequence ID" value="XM_013550675.2"/>
</dbReference>
<feature type="transmembrane region" description="Helical" evidence="9">
    <location>
        <begin position="311"/>
        <end position="331"/>
    </location>
</feature>
<evidence type="ECO:0000256" key="2">
    <source>
        <dbReference type="ARBA" id="ARBA00022448"/>
    </source>
</evidence>
<feature type="transmembrane region" description="Helical" evidence="9">
    <location>
        <begin position="159"/>
        <end position="180"/>
    </location>
</feature>
<dbReference type="STRING" id="7574.A0A1S3J8D7"/>
<dbReference type="InterPro" id="IPR007272">
    <property type="entry name" value="Sulf_transp_TsuA/YedE"/>
</dbReference>
<dbReference type="Pfam" id="PF04143">
    <property type="entry name" value="Sulf_transp"/>
    <property type="match status" value="1"/>
</dbReference>
<evidence type="ECO:0000256" key="3">
    <source>
        <dbReference type="ARBA" id="ARBA00022475"/>
    </source>
</evidence>
<gene>
    <name evidence="11" type="primary">LOC106170705</name>
</gene>
<feature type="transmembrane region" description="Helical" evidence="9">
    <location>
        <begin position="337"/>
        <end position="357"/>
    </location>
</feature>
<name>A0A1S3J8D7_LINAN</name>
<dbReference type="Proteomes" id="UP000085678">
    <property type="component" value="Unplaced"/>
</dbReference>
<evidence type="ECO:0000256" key="5">
    <source>
        <dbReference type="ARBA" id="ARBA00022692"/>
    </source>
</evidence>
<keyword evidence="10" id="KW-1185">Reference proteome</keyword>
<feature type="transmembrane region" description="Helical" evidence="9">
    <location>
        <begin position="248"/>
        <end position="268"/>
    </location>
</feature>
<keyword evidence="7 9" id="KW-0472">Membrane</keyword>
<evidence type="ECO:0000256" key="6">
    <source>
        <dbReference type="ARBA" id="ARBA00022989"/>
    </source>
</evidence>
<keyword evidence="4" id="KW-0997">Cell inner membrane</keyword>
<reference evidence="11" key="1">
    <citation type="submission" date="2025-08" db="UniProtKB">
        <authorList>
            <consortium name="RefSeq"/>
        </authorList>
    </citation>
    <scope>IDENTIFICATION</scope>
    <source>
        <tissue evidence="11">Gonads</tissue>
    </source>
</reference>
<protein>
    <submittedName>
        <fullName evidence="11">Uncharacterized protein LOC106170705</fullName>
    </submittedName>
</protein>
<accession>A0A1S3J8D7</accession>
<feature type="transmembrane region" description="Helical" evidence="9">
    <location>
        <begin position="369"/>
        <end position="391"/>
    </location>
</feature>
<comment type="subcellular location">
    <subcellularLocation>
        <location evidence="1">Cell inner membrane</location>
        <topology evidence="1">Multi-pass membrane protein</topology>
    </subcellularLocation>
</comment>
<keyword evidence="2" id="KW-0813">Transport</keyword>
<dbReference type="PANTHER" id="PTHR30574:SF1">
    <property type="entry name" value="SULPHUR TRANSPORT DOMAIN-CONTAINING PROTEIN"/>
    <property type="match status" value="1"/>
</dbReference>
<dbReference type="AlphaFoldDB" id="A0A1S3J8D7"/>
<evidence type="ECO:0000256" key="8">
    <source>
        <dbReference type="SAM" id="MobiDB-lite"/>
    </source>
</evidence>
<dbReference type="GeneID" id="106170705"/>
<feature type="transmembrane region" description="Helical" evidence="9">
    <location>
        <begin position="32"/>
        <end position="57"/>
    </location>
</feature>
<dbReference type="InParanoid" id="A0A1S3J8D7"/>
<dbReference type="KEGG" id="lak:106170705"/>
<dbReference type="GO" id="GO:0005886">
    <property type="term" value="C:plasma membrane"/>
    <property type="evidence" value="ECO:0007669"/>
    <property type="project" value="UniProtKB-SubCell"/>
</dbReference>
<sequence>MAERSLSTASDTQLTFDGEPEERLKKEPQQGVIGGVLDTIWRLGACAIAGILFGIFMEKGRVFEPKHIRYQMVFTNFIMLKMFLSAVATGQICLGIFYLIPQLKERFHKTMTAYTDVFATKGVLTSILGAFTLGVGMTLSGACPGMVLVQVGSWTPNSIFTLIGALTGTLLYGLFAPWIIRFSRPKKPFQKPTVHERFNIPFAALAIPMAVALGVVVFVIEWFRPWNSLLELSIPNNPDADIVTVRAWPPYISGALIGLLQIVIVLVVDDTLGGSSAYVTVVSQWVVSEKLQEKFPYLARARTGIGNWWQVVYVFGAILGGALSALSSSSYGSTQGVSVVTAFFGGFLMLIGARFAAGCTSGHGLSGMSLLAWLSFLAVPSMFAGGIVTAFSMQATGALYEFVNCTACA</sequence>
<keyword evidence="3" id="KW-1003">Cell membrane</keyword>
<feature type="transmembrane region" description="Helical" evidence="9">
    <location>
        <begin position="122"/>
        <end position="147"/>
    </location>
</feature>
<dbReference type="PANTHER" id="PTHR30574">
    <property type="entry name" value="INNER MEMBRANE PROTEIN YEDE"/>
    <property type="match status" value="1"/>
</dbReference>
<dbReference type="OrthoDB" id="10254418at2759"/>
<proteinExistence type="predicted"/>
<evidence type="ECO:0000313" key="11">
    <source>
        <dbReference type="RefSeq" id="XP_013406129.1"/>
    </source>
</evidence>
<feature type="compositionally biased region" description="Polar residues" evidence="8">
    <location>
        <begin position="1"/>
        <end position="15"/>
    </location>
</feature>
<feature type="transmembrane region" description="Helical" evidence="9">
    <location>
        <begin position="200"/>
        <end position="223"/>
    </location>
</feature>
<organism evidence="10 11">
    <name type="scientific">Lingula anatina</name>
    <name type="common">Brachiopod</name>
    <name type="synonym">Lingula unguis</name>
    <dbReference type="NCBI Taxonomy" id="7574"/>
    <lineage>
        <taxon>Eukaryota</taxon>
        <taxon>Metazoa</taxon>
        <taxon>Spiralia</taxon>
        <taxon>Lophotrochozoa</taxon>
        <taxon>Brachiopoda</taxon>
        <taxon>Linguliformea</taxon>
        <taxon>Lingulata</taxon>
        <taxon>Lingulida</taxon>
        <taxon>Linguloidea</taxon>
        <taxon>Lingulidae</taxon>
        <taxon>Lingula</taxon>
    </lineage>
</organism>
<evidence type="ECO:0000313" key="10">
    <source>
        <dbReference type="Proteomes" id="UP000085678"/>
    </source>
</evidence>
<feature type="transmembrane region" description="Helical" evidence="9">
    <location>
        <begin position="77"/>
        <end position="101"/>
    </location>
</feature>
<keyword evidence="5 9" id="KW-0812">Transmembrane</keyword>
<evidence type="ECO:0000256" key="1">
    <source>
        <dbReference type="ARBA" id="ARBA00004429"/>
    </source>
</evidence>
<evidence type="ECO:0000256" key="4">
    <source>
        <dbReference type="ARBA" id="ARBA00022519"/>
    </source>
</evidence>
<evidence type="ECO:0000256" key="9">
    <source>
        <dbReference type="SAM" id="Phobius"/>
    </source>
</evidence>
<keyword evidence="6 9" id="KW-1133">Transmembrane helix</keyword>
<feature type="region of interest" description="Disordered" evidence="8">
    <location>
        <begin position="1"/>
        <end position="26"/>
    </location>
</feature>
<evidence type="ECO:0000256" key="7">
    <source>
        <dbReference type="ARBA" id="ARBA00023136"/>
    </source>
</evidence>
<dbReference type="OMA" id="NWWSIAY"/>